<dbReference type="RefSeq" id="WP_132032127.1">
    <property type="nucleotide sequence ID" value="NZ_SMAI01000008.1"/>
</dbReference>
<sequence length="375" mass="40537">MRVPDIDLLTTVDLLYAAALEPDRWPEALDAISRSVGAIGTSMVPVGPEGTVRSMASDSLLEANAQYQAEWWQRDTPTRRLVTRGIRPGAVGTDRLVMEEEEIRRDPFYQDFLRPHGIAQSMATVVALGPGQLLSVATQRGLGRGLYSPQDVAVLAALAPHIARALTLATALADARRLADDFSGALERIAMGVVTLDGRGKVRTMNPLARQMMGDGLTVVHGTVHATLRADDARLQAAIKAALPGDDLLPARGFLVHRAEGRPPYHVEVAPLRPRLDTLEQVAFGDGGAMLLIRRLDPTRKSVAHYLAAMGLTPAEIRLAEALGQGARLRTAAELLGIAYETARTHLRSIFNKLDVRRQSELVALVTRLSGMVSP</sequence>
<proteinExistence type="predicted"/>
<gene>
    <name evidence="2" type="ORF">EDC64_10840</name>
</gene>
<evidence type="ECO:0000313" key="2">
    <source>
        <dbReference type="EMBL" id="TCT03874.1"/>
    </source>
</evidence>
<dbReference type="InterPro" id="IPR035965">
    <property type="entry name" value="PAS-like_dom_sf"/>
</dbReference>
<keyword evidence="3" id="KW-1185">Reference proteome</keyword>
<dbReference type="AlphaFoldDB" id="A0A4R3LTH6"/>
<dbReference type="EMBL" id="SMAI01000008">
    <property type="protein sequence ID" value="TCT03874.1"/>
    <property type="molecule type" value="Genomic_DNA"/>
</dbReference>
<accession>A0A4R3LTH6</accession>
<dbReference type="Gene3D" id="1.10.10.10">
    <property type="entry name" value="Winged helix-like DNA-binding domain superfamily/Winged helix DNA-binding domain"/>
    <property type="match status" value="1"/>
</dbReference>
<comment type="caution">
    <text evidence="2">The sequence shown here is derived from an EMBL/GenBank/DDBJ whole genome shotgun (WGS) entry which is preliminary data.</text>
</comment>
<reference evidence="2 3" key="1">
    <citation type="submission" date="2019-03" db="EMBL/GenBank/DDBJ databases">
        <title>Genomic Encyclopedia of Type Strains, Phase IV (KMG-IV): sequencing the most valuable type-strain genomes for metagenomic binning, comparative biology and taxonomic classification.</title>
        <authorList>
            <person name="Goeker M."/>
        </authorList>
    </citation>
    <scope>NUCLEOTIDE SEQUENCE [LARGE SCALE GENOMIC DNA]</scope>
    <source>
        <strain evidence="2 3">DSM 9035</strain>
    </source>
</reference>
<dbReference type="InterPro" id="IPR000792">
    <property type="entry name" value="Tscrpt_reg_LuxR_C"/>
</dbReference>
<dbReference type="Proteomes" id="UP000294664">
    <property type="component" value="Unassembled WGS sequence"/>
</dbReference>
<name>A0A4R3LTH6_9HYPH</name>
<feature type="domain" description="HTH luxR-type" evidence="1">
    <location>
        <begin position="309"/>
        <end position="366"/>
    </location>
</feature>
<protein>
    <submittedName>
        <fullName evidence="2">DNA-binding CsgD family transcriptional regulator</fullName>
    </submittedName>
</protein>
<dbReference type="OrthoDB" id="5497412at2"/>
<dbReference type="SUPFAM" id="SSF55785">
    <property type="entry name" value="PYP-like sensor domain (PAS domain)"/>
    <property type="match status" value="1"/>
</dbReference>
<keyword evidence="2" id="KW-0238">DNA-binding</keyword>
<evidence type="ECO:0000259" key="1">
    <source>
        <dbReference type="SMART" id="SM00421"/>
    </source>
</evidence>
<dbReference type="InterPro" id="IPR036388">
    <property type="entry name" value="WH-like_DNA-bd_sf"/>
</dbReference>
<dbReference type="GO" id="GO:0006355">
    <property type="term" value="P:regulation of DNA-templated transcription"/>
    <property type="evidence" value="ECO:0007669"/>
    <property type="project" value="InterPro"/>
</dbReference>
<dbReference type="SMART" id="SM00421">
    <property type="entry name" value="HTH_LUXR"/>
    <property type="match status" value="1"/>
</dbReference>
<evidence type="ECO:0000313" key="3">
    <source>
        <dbReference type="Proteomes" id="UP000294664"/>
    </source>
</evidence>
<dbReference type="InterPro" id="IPR016032">
    <property type="entry name" value="Sig_transdc_resp-reg_C-effctor"/>
</dbReference>
<dbReference type="SUPFAM" id="SSF46894">
    <property type="entry name" value="C-terminal effector domain of the bipartite response regulators"/>
    <property type="match status" value="1"/>
</dbReference>
<dbReference type="GO" id="GO:0003677">
    <property type="term" value="F:DNA binding"/>
    <property type="evidence" value="ECO:0007669"/>
    <property type="project" value="UniProtKB-KW"/>
</dbReference>
<organism evidence="2 3">
    <name type="scientific">Aquabacter spiritensis</name>
    <dbReference type="NCBI Taxonomy" id="933073"/>
    <lineage>
        <taxon>Bacteria</taxon>
        <taxon>Pseudomonadati</taxon>
        <taxon>Pseudomonadota</taxon>
        <taxon>Alphaproteobacteria</taxon>
        <taxon>Hyphomicrobiales</taxon>
        <taxon>Xanthobacteraceae</taxon>
        <taxon>Aquabacter</taxon>
    </lineage>
</organism>